<comment type="caution">
    <text evidence="3">The sequence shown here is derived from an EMBL/GenBank/DDBJ whole genome shotgun (WGS) entry which is preliminary data.</text>
</comment>
<keyword evidence="4" id="KW-1185">Reference proteome</keyword>
<dbReference type="InterPro" id="IPR001878">
    <property type="entry name" value="Znf_CCHC"/>
</dbReference>
<evidence type="ECO:0000259" key="2">
    <source>
        <dbReference type="SMART" id="SM00343"/>
    </source>
</evidence>
<evidence type="ECO:0000313" key="3">
    <source>
        <dbReference type="EMBL" id="GBM82305.1"/>
    </source>
</evidence>
<sequence>MGTFETRSIPTLNIDTLAQHVRFLIISLPNNELSKFSPFAIEKALKGIGGSPKTVKRLKSGDILIETLSATQTKSFLLAKKFLDHPVNVSVHRGLNSSRGVVSEKELVGSSDTEILEELSSQGVTAVRRINIKREGKLIPTKHIILTFNSTKLPSTIKAGFLSCPVKPYIPNPIRCFNCQRFGHSKTVCRGKLTCSKCSVIGHSANDCTSDPKCRNCSQAHTADSKLCPQFKTEKKIQELRVRKIISYLEAKKLIPEQKSVTYAQTVKTCLPQSTQTVDYTTNIHCHTCCCQSVAPNQSHNKSSSSTTLNEQPSTSKVPSPVKSKTPGKSKNTDNSKQMKKAGKWETVKESKVAKRARILAGKRNQDSSLLNKQALNKQDFLKVPKNTSMENESDPPLKVYTSDEDDLSNMSTSDTDAPPPSSKSS</sequence>
<dbReference type="SMART" id="SM00343">
    <property type="entry name" value="ZnF_C2HC"/>
    <property type="match status" value="2"/>
</dbReference>
<reference evidence="3 4" key="1">
    <citation type="journal article" date="2019" name="Sci. Rep.">
        <title>Orb-weaving spider Araneus ventricosus genome elucidates the spidroin gene catalogue.</title>
        <authorList>
            <person name="Kono N."/>
            <person name="Nakamura H."/>
            <person name="Ohtoshi R."/>
            <person name="Moran D.A.P."/>
            <person name="Shinohara A."/>
            <person name="Yoshida Y."/>
            <person name="Fujiwara M."/>
            <person name="Mori M."/>
            <person name="Tomita M."/>
            <person name="Arakawa K."/>
        </authorList>
    </citation>
    <scope>NUCLEOTIDE SEQUENCE [LARGE SCALE GENOMIC DNA]</scope>
</reference>
<dbReference type="InterPro" id="IPR036875">
    <property type="entry name" value="Znf_CCHC_sf"/>
</dbReference>
<feature type="compositionally biased region" description="Low complexity" evidence="1">
    <location>
        <begin position="313"/>
        <end position="330"/>
    </location>
</feature>
<gene>
    <name evidence="3" type="ORF">AVEN_193552_1</name>
</gene>
<dbReference type="Proteomes" id="UP000499080">
    <property type="component" value="Unassembled WGS sequence"/>
</dbReference>
<feature type="region of interest" description="Disordered" evidence="1">
    <location>
        <begin position="297"/>
        <end position="426"/>
    </location>
</feature>
<organism evidence="3 4">
    <name type="scientific">Araneus ventricosus</name>
    <name type="common">Orbweaver spider</name>
    <name type="synonym">Epeira ventricosa</name>
    <dbReference type="NCBI Taxonomy" id="182803"/>
    <lineage>
        <taxon>Eukaryota</taxon>
        <taxon>Metazoa</taxon>
        <taxon>Ecdysozoa</taxon>
        <taxon>Arthropoda</taxon>
        <taxon>Chelicerata</taxon>
        <taxon>Arachnida</taxon>
        <taxon>Araneae</taxon>
        <taxon>Araneomorphae</taxon>
        <taxon>Entelegynae</taxon>
        <taxon>Araneoidea</taxon>
        <taxon>Araneidae</taxon>
        <taxon>Araneus</taxon>
    </lineage>
</organism>
<feature type="domain" description="CCHC-type" evidence="2">
    <location>
        <begin position="194"/>
        <end position="210"/>
    </location>
</feature>
<feature type="compositionally biased region" description="Polar residues" evidence="1">
    <location>
        <begin position="367"/>
        <end position="377"/>
    </location>
</feature>
<proteinExistence type="predicted"/>
<dbReference type="GO" id="GO:0008270">
    <property type="term" value="F:zinc ion binding"/>
    <property type="evidence" value="ECO:0007669"/>
    <property type="project" value="InterPro"/>
</dbReference>
<name>A0A4Y2IXA7_ARAVE</name>
<dbReference type="EMBL" id="BGPR01003003">
    <property type="protein sequence ID" value="GBM82305.1"/>
    <property type="molecule type" value="Genomic_DNA"/>
</dbReference>
<feature type="domain" description="CCHC-type" evidence="2">
    <location>
        <begin position="175"/>
        <end position="191"/>
    </location>
</feature>
<dbReference type="SUPFAM" id="SSF57756">
    <property type="entry name" value="Retrovirus zinc finger-like domains"/>
    <property type="match status" value="1"/>
</dbReference>
<protein>
    <recommendedName>
        <fullName evidence="2">CCHC-type domain-containing protein</fullName>
    </recommendedName>
</protein>
<dbReference type="AlphaFoldDB" id="A0A4Y2IXA7"/>
<evidence type="ECO:0000313" key="4">
    <source>
        <dbReference type="Proteomes" id="UP000499080"/>
    </source>
</evidence>
<feature type="compositionally biased region" description="Polar residues" evidence="1">
    <location>
        <begin position="297"/>
        <end position="312"/>
    </location>
</feature>
<feature type="compositionally biased region" description="Basic and acidic residues" evidence="1">
    <location>
        <begin position="343"/>
        <end position="353"/>
    </location>
</feature>
<evidence type="ECO:0000256" key="1">
    <source>
        <dbReference type="SAM" id="MobiDB-lite"/>
    </source>
</evidence>
<dbReference type="Gene3D" id="4.10.60.10">
    <property type="entry name" value="Zinc finger, CCHC-type"/>
    <property type="match status" value="1"/>
</dbReference>
<accession>A0A4Y2IXA7</accession>
<dbReference type="GO" id="GO:0003676">
    <property type="term" value="F:nucleic acid binding"/>
    <property type="evidence" value="ECO:0007669"/>
    <property type="project" value="InterPro"/>
</dbReference>